<feature type="transmembrane region" description="Helical" evidence="1">
    <location>
        <begin position="33"/>
        <end position="50"/>
    </location>
</feature>
<proteinExistence type="predicted"/>
<comment type="caution">
    <text evidence="2">The sequence shown here is derived from an EMBL/GenBank/DDBJ whole genome shotgun (WGS) entry which is preliminary data.</text>
</comment>
<dbReference type="RefSeq" id="WP_095035042.1">
    <property type="nucleotide sequence ID" value="NZ_NQKQ01000001.1"/>
</dbReference>
<gene>
    <name evidence="2" type="ORF">CJU81_00205</name>
</gene>
<protein>
    <submittedName>
        <fullName evidence="2">Flp family type IVb pilin</fullName>
    </submittedName>
</protein>
<dbReference type="Proteomes" id="UP000215861">
    <property type="component" value="Unassembled WGS sequence"/>
</dbReference>
<evidence type="ECO:0000256" key="1">
    <source>
        <dbReference type="SAM" id="Phobius"/>
    </source>
</evidence>
<dbReference type="InterPro" id="IPR007047">
    <property type="entry name" value="Flp_Fap"/>
</dbReference>
<dbReference type="AlphaFoldDB" id="A0A267ASY2"/>
<accession>A0A267ASY2</accession>
<keyword evidence="1" id="KW-0812">Transmembrane</keyword>
<name>A0A267ASY2_PSEFR</name>
<evidence type="ECO:0000313" key="2">
    <source>
        <dbReference type="EMBL" id="PAA15708.1"/>
    </source>
</evidence>
<reference evidence="2 3" key="1">
    <citation type="submission" date="2017-08" db="EMBL/GenBank/DDBJ databases">
        <title>Genomic and metabolic characterisation of spoilage-associated Pseudomonas species.</title>
        <authorList>
            <person name="Stanborough T."/>
            <person name="Fegan N."/>
            <person name="Powell S.M."/>
            <person name="Singh T."/>
            <person name="Tamplin M.L."/>
            <person name="Chandry P.S."/>
        </authorList>
    </citation>
    <scope>NUCLEOTIDE SEQUENCE [LARGE SCALE GENOMIC DNA]</scope>
    <source>
        <strain evidence="2 3">F1801</strain>
    </source>
</reference>
<organism evidence="2 3">
    <name type="scientific">Pseudomonas fragi</name>
    <dbReference type="NCBI Taxonomy" id="296"/>
    <lineage>
        <taxon>Bacteria</taxon>
        <taxon>Pseudomonadati</taxon>
        <taxon>Pseudomonadota</taxon>
        <taxon>Gammaproteobacteria</taxon>
        <taxon>Pseudomonadales</taxon>
        <taxon>Pseudomonadaceae</taxon>
        <taxon>Pseudomonas</taxon>
    </lineage>
</organism>
<dbReference type="EMBL" id="NQKQ01000001">
    <property type="protein sequence ID" value="PAA15708.1"/>
    <property type="molecule type" value="Genomic_DNA"/>
</dbReference>
<sequence>MMLNTVLKVYVPAQVFLSRQARLFAKRTEGASGIEYAIIAAMVAVVIAGLSPKVQEAVTTIFTTITTGLNKPVAATGG</sequence>
<keyword evidence="1" id="KW-1133">Transmembrane helix</keyword>
<dbReference type="OrthoDB" id="6999225at2"/>
<dbReference type="Pfam" id="PF04964">
    <property type="entry name" value="Flp_Fap"/>
    <property type="match status" value="1"/>
</dbReference>
<evidence type="ECO:0000313" key="3">
    <source>
        <dbReference type="Proteomes" id="UP000215861"/>
    </source>
</evidence>
<keyword evidence="1" id="KW-0472">Membrane</keyword>